<protein>
    <recommendedName>
        <fullName evidence="2">prolyl oligopeptidase</fullName>
        <ecNumber evidence="2">3.4.21.26</ecNumber>
    </recommendedName>
</protein>
<organism evidence="9 10">
    <name type="scientific">Paracoccus benzoatiresistens</name>
    <dbReference type="NCBI Taxonomy" id="2997341"/>
    <lineage>
        <taxon>Bacteria</taxon>
        <taxon>Pseudomonadati</taxon>
        <taxon>Pseudomonadota</taxon>
        <taxon>Alphaproteobacteria</taxon>
        <taxon>Rhodobacterales</taxon>
        <taxon>Paracoccaceae</taxon>
        <taxon>Paracoccus</taxon>
    </lineage>
</organism>
<feature type="compositionally biased region" description="Low complexity" evidence="6">
    <location>
        <begin position="209"/>
        <end position="218"/>
    </location>
</feature>
<evidence type="ECO:0000313" key="9">
    <source>
        <dbReference type="EMBL" id="MCZ0963147.1"/>
    </source>
</evidence>
<dbReference type="Proteomes" id="UP001149822">
    <property type="component" value="Unassembled WGS sequence"/>
</dbReference>
<dbReference type="SUPFAM" id="SSF50993">
    <property type="entry name" value="Peptidase/esterase 'gauge' domain"/>
    <property type="match status" value="1"/>
</dbReference>
<accession>A0ABT4J974</accession>
<feature type="region of interest" description="Disordered" evidence="6">
    <location>
        <begin position="200"/>
        <end position="221"/>
    </location>
</feature>
<dbReference type="Gene3D" id="3.40.50.1820">
    <property type="entry name" value="alpha/beta hydrolase"/>
    <property type="match status" value="1"/>
</dbReference>
<dbReference type="RefSeq" id="WP_268943207.1">
    <property type="nucleotide sequence ID" value="NZ_JAPTYD010000029.1"/>
</dbReference>
<evidence type="ECO:0000256" key="6">
    <source>
        <dbReference type="SAM" id="MobiDB-lite"/>
    </source>
</evidence>
<dbReference type="Pfam" id="PF00326">
    <property type="entry name" value="Peptidase_S9"/>
    <property type="match status" value="1"/>
</dbReference>
<dbReference type="PANTHER" id="PTHR42881">
    <property type="entry name" value="PROLYL ENDOPEPTIDASE"/>
    <property type="match status" value="1"/>
</dbReference>
<comment type="catalytic activity">
    <reaction evidence="1">
        <text>Hydrolysis of Pro-|-Xaa &gt;&gt; Ala-|-Xaa in oligopeptides.</text>
        <dbReference type="EC" id="3.4.21.26"/>
    </reaction>
</comment>
<feature type="domain" description="Peptidase S9 prolyl oligopeptidase catalytic" evidence="7">
    <location>
        <begin position="171"/>
        <end position="205"/>
    </location>
</feature>
<dbReference type="InterPro" id="IPR029058">
    <property type="entry name" value="AB_hydrolase_fold"/>
</dbReference>
<dbReference type="Pfam" id="PF02897">
    <property type="entry name" value="Peptidase_S9_N"/>
    <property type="match status" value="1"/>
</dbReference>
<evidence type="ECO:0000256" key="3">
    <source>
        <dbReference type="ARBA" id="ARBA00022670"/>
    </source>
</evidence>
<evidence type="ECO:0000259" key="8">
    <source>
        <dbReference type="Pfam" id="PF02897"/>
    </source>
</evidence>
<keyword evidence="4" id="KW-0378">Hydrolase</keyword>
<dbReference type="EC" id="3.4.21.26" evidence="2"/>
<name>A0ABT4J974_9RHOB</name>
<evidence type="ECO:0000256" key="1">
    <source>
        <dbReference type="ARBA" id="ARBA00001070"/>
    </source>
</evidence>
<dbReference type="Gene3D" id="2.130.10.120">
    <property type="entry name" value="Prolyl oligopeptidase, N-terminal domain"/>
    <property type="match status" value="1"/>
</dbReference>
<dbReference type="PRINTS" id="PR00862">
    <property type="entry name" value="PROLIGOPTASE"/>
</dbReference>
<dbReference type="PANTHER" id="PTHR42881:SF2">
    <property type="entry name" value="PROLYL ENDOPEPTIDASE"/>
    <property type="match status" value="1"/>
</dbReference>
<comment type="caution">
    <text evidence="9">The sequence shown here is derived from an EMBL/GenBank/DDBJ whole genome shotgun (WGS) entry which is preliminary data.</text>
</comment>
<sequence>MSIDMANLEPAFSELISERDDAVLREGTAGVLGDRIILAYMVDATTQIERYRLDGTPDGTVALPCPGTTGAFRGRPGGDEAYFAFTSFDTPLTVLRLDVAENRTAVWAEPRVAPDRDKLAVEQRFYASPDGTRIPLFVMRRKDVTGPVPTMLHGYGGFAISILPYYIPAAMAWVEQGGVYAVANIRGGGEYGSAWHRAGRRAAGGGRGEPAARPVRGRPAVEDESRTLLAYSPLHNVRDGSGILPSW</sequence>
<dbReference type="EMBL" id="JAPTYD010000029">
    <property type="protein sequence ID" value="MCZ0963147.1"/>
    <property type="molecule type" value="Genomic_DNA"/>
</dbReference>
<evidence type="ECO:0000256" key="4">
    <source>
        <dbReference type="ARBA" id="ARBA00022801"/>
    </source>
</evidence>
<feature type="domain" description="Peptidase S9A N-terminal" evidence="8">
    <location>
        <begin position="2"/>
        <end position="109"/>
    </location>
</feature>
<evidence type="ECO:0000256" key="2">
    <source>
        <dbReference type="ARBA" id="ARBA00011897"/>
    </source>
</evidence>
<dbReference type="InterPro" id="IPR023302">
    <property type="entry name" value="Pept_S9A_N"/>
</dbReference>
<proteinExistence type="predicted"/>
<dbReference type="SUPFAM" id="SSF53474">
    <property type="entry name" value="alpha/beta-Hydrolases"/>
    <property type="match status" value="1"/>
</dbReference>
<keyword evidence="5" id="KW-0720">Serine protease</keyword>
<keyword evidence="10" id="KW-1185">Reference proteome</keyword>
<dbReference type="InterPro" id="IPR002470">
    <property type="entry name" value="Peptidase_S9A"/>
</dbReference>
<reference evidence="9" key="1">
    <citation type="submission" date="2022-12" db="EMBL/GenBank/DDBJ databases">
        <title>Paracoccus sp. EF6 isolated from a lake water.</title>
        <authorList>
            <person name="Liu H."/>
        </authorList>
    </citation>
    <scope>NUCLEOTIDE SEQUENCE</scope>
    <source>
        <strain evidence="9">EF6</strain>
    </source>
</reference>
<dbReference type="InterPro" id="IPR001375">
    <property type="entry name" value="Peptidase_S9_cat"/>
</dbReference>
<evidence type="ECO:0000313" key="10">
    <source>
        <dbReference type="Proteomes" id="UP001149822"/>
    </source>
</evidence>
<gene>
    <name evidence="9" type="ORF">OU682_16140</name>
</gene>
<evidence type="ECO:0000259" key="7">
    <source>
        <dbReference type="Pfam" id="PF00326"/>
    </source>
</evidence>
<evidence type="ECO:0000256" key="5">
    <source>
        <dbReference type="ARBA" id="ARBA00022825"/>
    </source>
</evidence>
<dbReference type="InterPro" id="IPR051167">
    <property type="entry name" value="Prolyl_oligopep/macrocyclase"/>
</dbReference>
<keyword evidence="3" id="KW-0645">Protease</keyword>